<evidence type="ECO:0000313" key="3">
    <source>
        <dbReference type="EMBL" id="TCD64710.1"/>
    </source>
</evidence>
<keyword evidence="4" id="KW-1185">Reference proteome</keyword>
<dbReference type="InterPro" id="IPR006115">
    <property type="entry name" value="6PGDH_NADP-bd"/>
</dbReference>
<dbReference type="AlphaFoldDB" id="A0A4R0RA12"/>
<dbReference type="Proteomes" id="UP000292702">
    <property type="component" value="Unassembled WGS sequence"/>
</dbReference>
<evidence type="ECO:0000313" key="4">
    <source>
        <dbReference type="Proteomes" id="UP000292702"/>
    </source>
</evidence>
<dbReference type="OrthoDB" id="9988102at2759"/>
<dbReference type="SUPFAM" id="SSF48179">
    <property type="entry name" value="6-phosphogluconate dehydrogenase C-terminal domain-like"/>
    <property type="match status" value="1"/>
</dbReference>
<reference evidence="3 4" key="1">
    <citation type="submission" date="2018-11" db="EMBL/GenBank/DDBJ databases">
        <title>Genome assembly of Steccherinum ochraceum LE-BIN_3174, the white-rot fungus of the Steccherinaceae family (The Residual Polyporoid clade, Polyporales, Basidiomycota).</title>
        <authorList>
            <person name="Fedorova T.V."/>
            <person name="Glazunova O.A."/>
            <person name="Landesman E.O."/>
            <person name="Moiseenko K.V."/>
            <person name="Psurtseva N.V."/>
            <person name="Savinova O.S."/>
            <person name="Shakhova N.V."/>
            <person name="Tyazhelova T.V."/>
            <person name="Vasina D.V."/>
        </authorList>
    </citation>
    <scope>NUCLEOTIDE SEQUENCE [LARGE SCALE GENOMIC DNA]</scope>
    <source>
        <strain evidence="3 4">LE-BIN_3174</strain>
    </source>
</reference>
<feature type="domain" description="6-phosphogluconate dehydrogenase NADP-binding" evidence="1">
    <location>
        <begin position="5"/>
        <end position="134"/>
    </location>
</feature>
<dbReference type="STRING" id="92696.A0A4R0RA12"/>
<dbReference type="InterPro" id="IPR013328">
    <property type="entry name" value="6PGD_dom2"/>
</dbReference>
<dbReference type="Pfam" id="PF03446">
    <property type="entry name" value="NAD_binding_2"/>
    <property type="match status" value="1"/>
</dbReference>
<dbReference type="InterPro" id="IPR015814">
    <property type="entry name" value="Pgluconate_DH_NAD-bd_C"/>
</dbReference>
<comment type="caution">
    <text evidence="3">The sequence shown here is derived from an EMBL/GenBank/DDBJ whole genome shotgun (WGS) entry which is preliminary data.</text>
</comment>
<accession>A0A4R0RA12</accession>
<sequence>MDPPTIAIVGAGGMGAAIAHRFTTSGLTVLTILSGRSEATRKRALDAGMQDTSLSDIALRADWVLSILPPKEAVGFALGFRDAYMEVQSGGQEAQMKRGATFVDCNAISPDTAKQIASLFAGTPIGFIDVGIIGWPPTRDGYNPTFYASVDPRDDSLLMELGEMERYGLKVSPLRGEGVGIGDASAVKMMDGGILKGSISLYTTMILAAYNSSPATATALIQELASSQPAILKHLVFAVPDMIPKAYRFVGEMEQVAQYAGEGGGKEMYEGAARVFERVAKSFGARDDSEDGEDVKVLKLSVEEAKKVMEKKTRVP</sequence>
<organism evidence="3 4">
    <name type="scientific">Steccherinum ochraceum</name>
    <dbReference type="NCBI Taxonomy" id="92696"/>
    <lineage>
        <taxon>Eukaryota</taxon>
        <taxon>Fungi</taxon>
        <taxon>Dikarya</taxon>
        <taxon>Basidiomycota</taxon>
        <taxon>Agaricomycotina</taxon>
        <taxon>Agaricomycetes</taxon>
        <taxon>Polyporales</taxon>
        <taxon>Steccherinaceae</taxon>
        <taxon>Steccherinum</taxon>
    </lineage>
</organism>
<dbReference type="GO" id="GO:0050661">
    <property type="term" value="F:NADP binding"/>
    <property type="evidence" value="ECO:0007669"/>
    <property type="project" value="InterPro"/>
</dbReference>
<dbReference type="Pfam" id="PF09130">
    <property type="entry name" value="DUF1932"/>
    <property type="match status" value="1"/>
</dbReference>
<name>A0A4R0RA12_9APHY</name>
<evidence type="ECO:0000259" key="2">
    <source>
        <dbReference type="Pfam" id="PF09130"/>
    </source>
</evidence>
<evidence type="ECO:0008006" key="5">
    <source>
        <dbReference type="Google" id="ProtNLM"/>
    </source>
</evidence>
<protein>
    <recommendedName>
        <fullName evidence="5">6-phosphogluconate dehydrogenase NADP-binding domain-containing protein</fullName>
    </recommendedName>
</protein>
<dbReference type="InterPro" id="IPR008927">
    <property type="entry name" value="6-PGluconate_DH-like_C_sf"/>
</dbReference>
<dbReference type="EMBL" id="RWJN01000220">
    <property type="protein sequence ID" value="TCD64710.1"/>
    <property type="molecule type" value="Genomic_DNA"/>
</dbReference>
<proteinExistence type="predicted"/>
<dbReference type="Gene3D" id="1.10.1040.10">
    <property type="entry name" value="N-(1-d-carboxylethyl)-l-norvaline Dehydrogenase, domain 2"/>
    <property type="match status" value="1"/>
</dbReference>
<dbReference type="Gene3D" id="3.40.50.720">
    <property type="entry name" value="NAD(P)-binding Rossmann-like Domain"/>
    <property type="match status" value="1"/>
</dbReference>
<feature type="domain" description="Phosphogluconate dehydrogenase NAD-binding putative C-terminal" evidence="2">
    <location>
        <begin position="216"/>
        <end position="279"/>
    </location>
</feature>
<dbReference type="SUPFAM" id="SSF51735">
    <property type="entry name" value="NAD(P)-binding Rossmann-fold domains"/>
    <property type="match status" value="1"/>
</dbReference>
<dbReference type="InterPro" id="IPR036291">
    <property type="entry name" value="NAD(P)-bd_dom_sf"/>
</dbReference>
<evidence type="ECO:0000259" key="1">
    <source>
        <dbReference type="Pfam" id="PF03446"/>
    </source>
</evidence>
<gene>
    <name evidence="3" type="ORF">EIP91_003753</name>
</gene>